<sequence length="85" mass="9960">MVQKIKEKNMLKIPDLILDRVGLHKGDYVEVTDDGYKIIITPKTKEETFNDEEFKKLEKLADNKKNKSFKDGNELLLHLEKISKK</sequence>
<name>A0A1F4S5M0_UNCSA</name>
<dbReference type="InterPro" id="IPR007159">
    <property type="entry name" value="SpoVT-AbrB_dom"/>
</dbReference>
<proteinExistence type="predicted"/>
<dbReference type="SUPFAM" id="SSF89447">
    <property type="entry name" value="AbrB/MazE/MraZ-like"/>
    <property type="match status" value="1"/>
</dbReference>
<feature type="domain" description="SpoVT-AbrB" evidence="1">
    <location>
        <begin position="3"/>
        <end position="48"/>
    </location>
</feature>
<evidence type="ECO:0000259" key="1">
    <source>
        <dbReference type="SMART" id="SM00966"/>
    </source>
</evidence>
<evidence type="ECO:0000313" key="2">
    <source>
        <dbReference type="EMBL" id="OGC15043.1"/>
    </source>
</evidence>
<dbReference type="Pfam" id="PF04014">
    <property type="entry name" value="MazE_antitoxin"/>
    <property type="match status" value="1"/>
</dbReference>
<dbReference type="AlphaFoldDB" id="A0A1F4S5M0"/>
<dbReference type="InterPro" id="IPR037914">
    <property type="entry name" value="SpoVT-AbrB_sf"/>
</dbReference>
<comment type="caution">
    <text evidence="2">The sequence shown here is derived from an EMBL/GenBank/DDBJ whole genome shotgun (WGS) entry which is preliminary data.</text>
</comment>
<reference evidence="2 3" key="1">
    <citation type="journal article" date="2016" name="Nat. Commun.">
        <title>Thousands of microbial genomes shed light on interconnected biogeochemical processes in an aquifer system.</title>
        <authorList>
            <person name="Anantharaman K."/>
            <person name="Brown C.T."/>
            <person name="Hug L.A."/>
            <person name="Sharon I."/>
            <person name="Castelle C.J."/>
            <person name="Probst A.J."/>
            <person name="Thomas B.C."/>
            <person name="Singh A."/>
            <person name="Wilkins M.J."/>
            <person name="Karaoz U."/>
            <person name="Brodie E.L."/>
            <person name="Williams K.H."/>
            <person name="Hubbard S.S."/>
            <person name="Banfield J.F."/>
        </authorList>
    </citation>
    <scope>NUCLEOTIDE SEQUENCE [LARGE SCALE GENOMIC DNA]</scope>
</reference>
<accession>A0A1F4S5M0</accession>
<dbReference type="EMBL" id="MEUA01000026">
    <property type="protein sequence ID" value="OGC15043.1"/>
    <property type="molecule type" value="Genomic_DNA"/>
</dbReference>
<dbReference type="GO" id="GO:0003677">
    <property type="term" value="F:DNA binding"/>
    <property type="evidence" value="ECO:0007669"/>
    <property type="project" value="InterPro"/>
</dbReference>
<protein>
    <recommendedName>
        <fullName evidence="1">SpoVT-AbrB domain-containing protein</fullName>
    </recommendedName>
</protein>
<evidence type="ECO:0000313" key="3">
    <source>
        <dbReference type="Proteomes" id="UP000177905"/>
    </source>
</evidence>
<gene>
    <name evidence="2" type="ORF">A2290_09065</name>
</gene>
<organism evidence="2 3">
    <name type="scientific">candidate division WOR-1 bacterium RIFOXYB2_FULL_36_35</name>
    <dbReference type="NCBI Taxonomy" id="1802578"/>
    <lineage>
        <taxon>Bacteria</taxon>
        <taxon>Bacillati</taxon>
        <taxon>Saganbacteria</taxon>
    </lineage>
</organism>
<dbReference type="SMART" id="SM00966">
    <property type="entry name" value="SpoVT_AbrB"/>
    <property type="match status" value="1"/>
</dbReference>
<dbReference type="Gene3D" id="2.10.260.10">
    <property type="match status" value="1"/>
</dbReference>
<dbReference type="Proteomes" id="UP000177905">
    <property type="component" value="Unassembled WGS sequence"/>
</dbReference>